<name>A0A9W7IGA3_HIBTR</name>
<dbReference type="InterPro" id="IPR054722">
    <property type="entry name" value="PolX-like_BBD"/>
</dbReference>
<organism evidence="3 4">
    <name type="scientific">Hibiscus trionum</name>
    <name type="common">Flower of an hour</name>
    <dbReference type="NCBI Taxonomy" id="183268"/>
    <lineage>
        <taxon>Eukaryota</taxon>
        <taxon>Viridiplantae</taxon>
        <taxon>Streptophyta</taxon>
        <taxon>Embryophyta</taxon>
        <taxon>Tracheophyta</taxon>
        <taxon>Spermatophyta</taxon>
        <taxon>Magnoliopsida</taxon>
        <taxon>eudicotyledons</taxon>
        <taxon>Gunneridae</taxon>
        <taxon>Pentapetalae</taxon>
        <taxon>rosids</taxon>
        <taxon>malvids</taxon>
        <taxon>Malvales</taxon>
        <taxon>Malvaceae</taxon>
        <taxon>Malvoideae</taxon>
        <taxon>Hibiscus</taxon>
    </lineage>
</organism>
<dbReference type="Pfam" id="PF22936">
    <property type="entry name" value="Pol_BBD"/>
    <property type="match status" value="1"/>
</dbReference>
<evidence type="ECO:0000256" key="1">
    <source>
        <dbReference type="PROSITE-ProRule" id="PRU00047"/>
    </source>
</evidence>
<dbReference type="AlphaFoldDB" id="A0A9W7IGA3"/>
<dbReference type="Gene3D" id="4.10.60.10">
    <property type="entry name" value="Zinc finger, CCHC-type"/>
    <property type="match status" value="1"/>
</dbReference>
<gene>
    <name evidence="3" type="ORF">HRI_003152100</name>
</gene>
<feature type="domain" description="CCHC-type" evidence="2">
    <location>
        <begin position="65"/>
        <end position="80"/>
    </location>
</feature>
<evidence type="ECO:0000313" key="4">
    <source>
        <dbReference type="Proteomes" id="UP001165190"/>
    </source>
</evidence>
<sequence>MSVDELQSSFSVHEHKFKRVDREEDHALKVVVGDERFESRRRGVNSYRGRGRGRGRSFEKARVECYKCHKLGHFQYECPRWESKANFLGLDEEEELFLMSCVETHNSQQDGVWFLDSGCSNHMCGNNECFLHLDQSF</sequence>
<evidence type="ECO:0000313" key="3">
    <source>
        <dbReference type="EMBL" id="GMI94828.1"/>
    </source>
</evidence>
<dbReference type="InterPro" id="IPR001878">
    <property type="entry name" value="Znf_CCHC"/>
</dbReference>
<protein>
    <recommendedName>
        <fullName evidence="2">CCHC-type domain-containing protein</fullName>
    </recommendedName>
</protein>
<dbReference type="InterPro" id="IPR036875">
    <property type="entry name" value="Znf_CCHC_sf"/>
</dbReference>
<dbReference type="SUPFAM" id="SSF57756">
    <property type="entry name" value="Retrovirus zinc finger-like domains"/>
    <property type="match status" value="1"/>
</dbReference>
<dbReference type="Proteomes" id="UP001165190">
    <property type="component" value="Unassembled WGS sequence"/>
</dbReference>
<dbReference type="PROSITE" id="PS50158">
    <property type="entry name" value="ZF_CCHC"/>
    <property type="match status" value="1"/>
</dbReference>
<dbReference type="Pfam" id="PF00098">
    <property type="entry name" value="zf-CCHC"/>
    <property type="match status" value="1"/>
</dbReference>
<proteinExistence type="predicted"/>
<dbReference type="GO" id="GO:0003676">
    <property type="term" value="F:nucleic acid binding"/>
    <property type="evidence" value="ECO:0007669"/>
    <property type="project" value="InterPro"/>
</dbReference>
<comment type="caution">
    <text evidence="3">The sequence shown here is derived from an EMBL/GenBank/DDBJ whole genome shotgun (WGS) entry which is preliminary data.</text>
</comment>
<keyword evidence="1" id="KW-0479">Metal-binding</keyword>
<keyword evidence="4" id="KW-1185">Reference proteome</keyword>
<dbReference type="OrthoDB" id="2013098at2759"/>
<evidence type="ECO:0000259" key="2">
    <source>
        <dbReference type="PROSITE" id="PS50158"/>
    </source>
</evidence>
<dbReference type="GO" id="GO:0008270">
    <property type="term" value="F:zinc ion binding"/>
    <property type="evidence" value="ECO:0007669"/>
    <property type="project" value="UniProtKB-KW"/>
</dbReference>
<accession>A0A9W7IGA3</accession>
<reference evidence="3" key="1">
    <citation type="submission" date="2023-05" db="EMBL/GenBank/DDBJ databases">
        <title>Genome and transcriptome analyses reveal genes involved in the formation of fine ridges on petal epidermal cells in Hibiscus trionum.</title>
        <authorList>
            <person name="Koshimizu S."/>
            <person name="Masuda S."/>
            <person name="Ishii T."/>
            <person name="Shirasu K."/>
            <person name="Hoshino A."/>
            <person name="Arita M."/>
        </authorList>
    </citation>
    <scope>NUCLEOTIDE SEQUENCE</scope>
    <source>
        <strain evidence="3">Hamamatsu line</strain>
    </source>
</reference>
<keyword evidence="1" id="KW-0863">Zinc-finger</keyword>
<keyword evidence="1" id="KW-0862">Zinc</keyword>
<dbReference type="EMBL" id="BSYR01000026">
    <property type="protein sequence ID" value="GMI94828.1"/>
    <property type="molecule type" value="Genomic_DNA"/>
</dbReference>